<reference evidence="3" key="2">
    <citation type="submission" date="2013-07" db="EMBL/GenBank/DDBJ databases">
        <authorList>
            <consortium name="The Broad Institute Genome Sequencing Platform"/>
            <person name="Cuomo C."/>
            <person name="Litvintseva A."/>
            <person name="Chen Y."/>
            <person name="Heitman J."/>
            <person name="Sun S."/>
            <person name="Springer D."/>
            <person name="Dromer F."/>
            <person name="Young S.K."/>
            <person name="Zeng Q."/>
            <person name="Gargeya S."/>
            <person name="Fitzgerald M."/>
            <person name="Abouelleil A."/>
            <person name="Alvarado L."/>
            <person name="Berlin A.M."/>
            <person name="Chapman S.B."/>
            <person name="Dewar J."/>
            <person name="Goldberg J."/>
            <person name="Griggs A."/>
            <person name="Gujja S."/>
            <person name="Hansen M."/>
            <person name="Howarth C."/>
            <person name="Imamovic A."/>
            <person name="Larimer J."/>
            <person name="McCowan C."/>
            <person name="Murphy C."/>
            <person name="Pearson M."/>
            <person name="Priest M."/>
            <person name="Roberts A."/>
            <person name="Saif S."/>
            <person name="Shea T."/>
            <person name="Sykes S."/>
            <person name="Wortman J."/>
            <person name="Nusbaum C."/>
            <person name="Birren B."/>
        </authorList>
    </citation>
    <scope>NUCLEOTIDE SEQUENCE</scope>
    <source>
        <strain evidence="3">CBS 10118</strain>
    </source>
</reference>
<keyword evidence="1" id="KW-1133">Transmembrane helix</keyword>
<reference evidence="2" key="3">
    <citation type="submission" date="2014-01" db="EMBL/GenBank/DDBJ databases">
        <title>Evolution of pathogenesis and genome organization in the Tremellales.</title>
        <authorList>
            <person name="Cuomo C."/>
            <person name="Litvintseva A."/>
            <person name="Heitman J."/>
            <person name="Chen Y."/>
            <person name="Sun S."/>
            <person name="Springer D."/>
            <person name="Dromer F."/>
            <person name="Young S."/>
            <person name="Zeng Q."/>
            <person name="Chapman S."/>
            <person name="Gujja S."/>
            <person name="Saif S."/>
            <person name="Birren B."/>
        </authorList>
    </citation>
    <scope>NUCLEOTIDE SEQUENCE</scope>
    <source>
        <strain evidence="2">CBS 10118</strain>
    </source>
</reference>
<feature type="transmembrane region" description="Helical" evidence="1">
    <location>
        <begin position="51"/>
        <end position="80"/>
    </location>
</feature>
<keyword evidence="4" id="KW-1185">Reference proteome</keyword>
<proteinExistence type="predicted"/>
<accession>A0A1B9G0L4</accession>
<evidence type="ECO:0000313" key="2">
    <source>
        <dbReference type="EMBL" id="OCF24562.1"/>
    </source>
</evidence>
<keyword evidence="1" id="KW-0472">Membrane</keyword>
<dbReference type="Proteomes" id="UP000092730">
    <property type="component" value="Chromosome 5"/>
</dbReference>
<dbReference type="KEGG" id="kbi:30210422"/>
<dbReference type="EMBL" id="CP144545">
    <property type="protein sequence ID" value="WVW84679.1"/>
    <property type="molecule type" value="Genomic_DNA"/>
</dbReference>
<evidence type="ECO:0000256" key="1">
    <source>
        <dbReference type="SAM" id="Phobius"/>
    </source>
</evidence>
<dbReference type="GeneID" id="30210422"/>
<name>A0A1B9G0L4_9TREE</name>
<reference evidence="2" key="1">
    <citation type="submission" date="2013-07" db="EMBL/GenBank/DDBJ databases">
        <title>The Genome Sequence of Cryptococcus bestiolae CBS10118.</title>
        <authorList>
            <consortium name="The Broad Institute Genome Sequencing Platform"/>
            <person name="Cuomo C."/>
            <person name="Litvintseva A."/>
            <person name="Chen Y."/>
            <person name="Heitman J."/>
            <person name="Sun S."/>
            <person name="Springer D."/>
            <person name="Dromer F."/>
            <person name="Young S.K."/>
            <person name="Zeng Q."/>
            <person name="Gargeya S."/>
            <person name="Fitzgerald M."/>
            <person name="Abouelleil A."/>
            <person name="Alvarado L."/>
            <person name="Berlin A.M."/>
            <person name="Chapman S.B."/>
            <person name="Dewar J."/>
            <person name="Goldberg J."/>
            <person name="Griggs A."/>
            <person name="Gujja S."/>
            <person name="Hansen M."/>
            <person name="Howarth C."/>
            <person name="Imamovic A."/>
            <person name="Larimer J."/>
            <person name="McCowan C."/>
            <person name="Murphy C."/>
            <person name="Pearson M."/>
            <person name="Priest M."/>
            <person name="Roberts A."/>
            <person name="Saif S."/>
            <person name="Shea T."/>
            <person name="Sykes S."/>
            <person name="Wortman J."/>
            <person name="Nusbaum C."/>
            <person name="Birren B."/>
        </authorList>
    </citation>
    <scope>NUCLEOTIDE SEQUENCE [LARGE SCALE GENOMIC DNA]</scope>
    <source>
        <strain evidence="2">CBS 10118</strain>
    </source>
</reference>
<dbReference type="EMBL" id="KI894022">
    <property type="protein sequence ID" value="OCF24562.1"/>
    <property type="molecule type" value="Genomic_DNA"/>
</dbReference>
<keyword evidence="1" id="KW-0812">Transmembrane</keyword>
<dbReference type="AlphaFoldDB" id="A0A1B9G0L4"/>
<gene>
    <name evidence="2" type="ORF">I302_06023</name>
    <name evidence="3" type="ORF">I302_106713</name>
</gene>
<evidence type="ECO:0000313" key="3">
    <source>
        <dbReference type="EMBL" id="WVW84679.1"/>
    </source>
</evidence>
<dbReference type="VEuPathDB" id="FungiDB:I302_06023"/>
<dbReference type="RefSeq" id="XP_019045632.1">
    <property type="nucleotide sequence ID" value="XM_019192635.1"/>
</dbReference>
<organism evidence="2">
    <name type="scientific">Kwoniella bestiolae CBS 10118</name>
    <dbReference type="NCBI Taxonomy" id="1296100"/>
    <lineage>
        <taxon>Eukaryota</taxon>
        <taxon>Fungi</taxon>
        <taxon>Dikarya</taxon>
        <taxon>Basidiomycota</taxon>
        <taxon>Agaricomycotina</taxon>
        <taxon>Tremellomycetes</taxon>
        <taxon>Tremellales</taxon>
        <taxon>Cryptococcaceae</taxon>
        <taxon>Kwoniella</taxon>
    </lineage>
</organism>
<reference evidence="3" key="4">
    <citation type="submission" date="2024-02" db="EMBL/GenBank/DDBJ databases">
        <title>Comparative genomics of Cryptococcus and Kwoniella reveals pathogenesis evolution and contrasting modes of karyotype evolution via chromosome fusion or intercentromeric recombination.</title>
        <authorList>
            <person name="Coelho M.A."/>
            <person name="David-Palma M."/>
            <person name="Shea T."/>
            <person name="Bowers K."/>
            <person name="McGinley-Smith S."/>
            <person name="Mohammad A.W."/>
            <person name="Gnirke A."/>
            <person name="Yurkov A.M."/>
            <person name="Nowrousian M."/>
            <person name="Sun S."/>
            <person name="Cuomo C.A."/>
            <person name="Heitman J."/>
        </authorList>
    </citation>
    <scope>NUCLEOTIDE SEQUENCE</scope>
    <source>
        <strain evidence="3">CBS 10118</strain>
    </source>
</reference>
<protein>
    <submittedName>
        <fullName evidence="2">Uncharacterized protein</fullName>
    </submittedName>
</protein>
<sequence>MKVRYLSPTDHKVHYDLLTFTSMTIPGVEKQDKDKEGRHREFVKKFNDETMVALTAAGLGVATASLGVSTISLGVAVLALL</sequence>
<evidence type="ECO:0000313" key="4">
    <source>
        <dbReference type="Proteomes" id="UP000092730"/>
    </source>
</evidence>